<dbReference type="WBParaSite" id="jg9428">
    <property type="protein sequence ID" value="jg9428"/>
    <property type="gene ID" value="jg9428"/>
</dbReference>
<sequence>MNFAHTVVSKRKLTVLVDEKIVDGWDDPRLPTIRGLIRRGLTVEALKQFVTAHPGSRADVNIEWSSIWALNRKVIEPIAPKYFALEKPAGVEQPFVPIEIRPSFDPELRPISCHPANPDLGEKQVWFSPRILISQTDAAVINEGDVVTFMRWGNVKVSEVQKKDNVVVGMIVDLDLDNKNYKTTLKVTWLADRPENIPVKRMTIG</sequence>
<keyword evidence="1" id="KW-0963">Cytoplasm</keyword>
<evidence type="ECO:0000256" key="1">
    <source>
        <dbReference type="ARBA" id="ARBA00022490"/>
    </source>
</evidence>
<feature type="domain" description="Glutamyl/glutaminyl-tRNA synthetase class Ib catalytic" evidence="8">
    <location>
        <begin position="2"/>
        <end position="76"/>
    </location>
</feature>
<accession>A0A915ETR0</accession>
<dbReference type="InterPro" id="IPR050132">
    <property type="entry name" value="Gln/Glu-tRNA_Ligase"/>
</dbReference>
<protein>
    <submittedName>
        <fullName evidence="11">Uncharacterized protein</fullName>
    </submittedName>
</protein>
<dbReference type="Gene3D" id="2.40.240.10">
    <property type="entry name" value="Ribosomal Protein L25, Chain P"/>
    <property type="match status" value="1"/>
</dbReference>
<dbReference type="SUPFAM" id="SSF50715">
    <property type="entry name" value="Ribosomal protein L25-like"/>
    <property type="match status" value="1"/>
</dbReference>
<organism evidence="10 11">
    <name type="scientific">Ditylenchus dipsaci</name>
    <dbReference type="NCBI Taxonomy" id="166011"/>
    <lineage>
        <taxon>Eukaryota</taxon>
        <taxon>Metazoa</taxon>
        <taxon>Ecdysozoa</taxon>
        <taxon>Nematoda</taxon>
        <taxon>Chromadorea</taxon>
        <taxon>Rhabditida</taxon>
        <taxon>Tylenchina</taxon>
        <taxon>Tylenchomorpha</taxon>
        <taxon>Sphaerularioidea</taxon>
        <taxon>Anguinidae</taxon>
        <taxon>Anguininae</taxon>
        <taxon>Ditylenchus</taxon>
    </lineage>
</organism>
<dbReference type="GO" id="GO:0004818">
    <property type="term" value="F:glutamate-tRNA ligase activity"/>
    <property type="evidence" value="ECO:0007669"/>
    <property type="project" value="TreeGrafter"/>
</dbReference>
<dbReference type="GO" id="GO:0005524">
    <property type="term" value="F:ATP binding"/>
    <property type="evidence" value="ECO:0007669"/>
    <property type="project" value="UniProtKB-KW"/>
</dbReference>
<dbReference type="PANTHER" id="PTHR43097:SF5">
    <property type="entry name" value="GLUTAMATE--TRNA LIGASE"/>
    <property type="match status" value="1"/>
</dbReference>
<dbReference type="Gene3D" id="1.10.1160.10">
    <property type="entry name" value="Glutamyl-trna Synthetase, Domain 2"/>
    <property type="match status" value="1"/>
</dbReference>
<keyword evidence="3 7" id="KW-0547">Nucleotide-binding</keyword>
<keyword evidence="6 7" id="KW-0030">Aminoacyl-tRNA synthetase</keyword>
<keyword evidence="4 7" id="KW-0067">ATP-binding</keyword>
<keyword evidence="5 7" id="KW-0648">Protein biosynthesis</keyword>
<dbReference type="PANTHER" id="PTHR43097">
    <property type="entry name" value="GLUTAMINE-TRNA LIGASE"/>
    <property type="match status" value="1"/>
</dbReference>
<dbReference type="GO" id="GO:0005829">
    <property type="term" value="C:cytosol"/>
    <property type="evidence" value="ECO:0007669"/>
    <property type="project" value="TreeGrafter"/>
</dbReference>
<evidence type="ECO:0000256" key="5">
    <source>
        <dbReference type="ARBA" id="ARBA00022917"/>
    </source>
</evidence>
<dbReference type="InterPro" id="IPR020059">
    <property type="entry name" value="Glu/Gln-tRNA-synth_Ib_codon-bd"/>
</dbReference>
<dbReference type="GO" id="GO:0006424">
    <property type="term" value="P:glutamyl-tRNA aminoacylation"/>
    <property type="evidence" value="ECO:0007669"/>
    <property type="project" value="TreeGrafter"/>
</dbReference>
<dbReference type="InterPro" id="IPR020056">
    <property type="entry name" value="Rbsml_bL25/Gln-tRNA_synth_N"/>
</dbReference>
<keyword evidence="2 7" id="KW-0436">Ligase</keyword>
<dbReference type="InterPro" id="IPR020058">
    <property type="entry name" value="Glu/Gln-tRNA-synth_Ib_cat-dom"/>
</dbReference>
<dbReference type="Proteomes" id="UP000887574">
    <property type="component" value="Unplaced"/>
</dbReference>
<dbReference type="AlphaFoldDB" id="A0A915ETR0"/>
<evidence type="ECO:0000259" key="9">
    <source>
        <dbReference type="Pfam" id="PF03950"/>
    </source>
</evidence>
<evidence type="ECO:0000256" key="7">
    <source>
        <dbReference type="RuleBase" id="RU363037"/>
    </source>
</evidence>
<name>A0A915ETR0_9BILA</name>
<keyword evidence="10" id="KW-1185">Reference proteome</keyword>
<dbReference type="SUPFAM" id="SSF52374">
    <property type="entry name" value="Nucleotidylyl transferase"/>
    <property type="match status" value="1"/>
</dbReference>
<evidence type="ECO:0000256" key="2">
    <source>
        <dbReference type="ARBA" id="ARBA00022598"/>
    </source>
</evidence>
<proteinExistence type="inferred from homology"/>
<dbReference type="FunFam" id="1.10.1160.10:FF:000001">
    <property type="entry name" value="Glutamine--tRNA ligase"/>
    <property type="match status" value="1"/>
</dbReference>
<evidence type="ECO:0000256" key="4">
    <source>
        <dbReference type="ARBA" id="ARBA00022840"/>
    </source>
</evidence>
<feature type="domain" description="Glutamyl/glutaminyl-tRNA synthetase class Ib anti-codon binding" evidence="9">
    <location>
        <begin position="96"/>
        <end position="169"/>
    </location>
</feature>
<comment type="similarity">
    <text evidence="7">Belongs to the class-I aminoacyl-tRNA synthetase family.</text>
</comment>
<dbReference type="Pfam" id="PF00749">
    <property type="entry name" value="tRNA-synt_1c"/>
    <property type="match status" value="1"/>
</dbReference>
<evidence type="ECO:0000313" key="10">
    <source>
        <dbReference type="Proteomes" id="UP000887574"/>
    </source>
</evidence>
<dbReference type="InterPro" id="IPR011035">
    <property type="entry name" value="Ribosomal_bL25/Gln-tRNA_synth"/>
</dbReference>
<evidence type="ECO:0000256" key="3">
    <source>
        <dbReference type="ARBA" id="ARBA00022741"/>
    </source>
</evidence>
<evidence type="ECO:0000313" key="11">
    <source>
        <dbReference type="WBParaSite" id="jg9428"/>
    </source>
</evidence>
<dbReference type="Pfam" id="PF03950">
    <property type="entry name" value="tRNA-synt_1c_C"/>
    <property type="match status" value="1"/>
</dbReference>
<evidence type="ECO:0000259" key="8">
    <source>
        <dbReference type="Pfam" id="PF00749"/>
    </source>
</evidence>
<dbReference type="GO" id="GO:0017102">
    <property type="term" value="C:methionyl glutamyl tRNA synthetase complex"/>
    <property type="evidence" value="ECO:0007669"/>
    <property type="project" value="TreeGrafter"/>
</dbReference>
<evidence type="ECO:0000256" key="6">
    <source>
        <dbReference type="ARBA" id="ARBA00023146"/>
    </source>
</evidence>
<reference evidence="11" key="1">
    <citation type="submission" date="2022-11" db="UniProtKB">
        <authorList>
            <consortium name="WormBaseParasite"/>
        </authorList>
    </citation>
    <scope>IDENTIFICATION</scope>
</reference>
<dbReference type="InterPro" id="IPR020061">
    <property type="entry name" value="Glu_tRNA_lig_a-bdl"/>
</dbReference>